<comment type="subcellular location">
    <subcellularLocation>
        <location evidence="1">Nucleus</location>
    </subcellularLocation>
</comment>
<feature type="region of interest" description="Disordered" evidence="5">
    <location>
        <begin position="1"/>
        <end position="105"/>
    </location>
</feature>
<feature type="compositionally biased region" description="Basic and acidic residues" evidence="5">
    <location>
        <begin position="62"/>
        <end position="74"/>
    </location>
</feature>
<evidence type="ECO:0000256" key="1">
    <source>
        <dbReference type="ARBA" id="ARBA00004123"/>
    </source>
</evidence>
<dbReference type="Gene3D" id="1.10.30.10">
    <property type="entry name" value="High mobility group box domain"/>
    <property type="match status" value="2"/>
</dbReference>
<feature type="region of interest" description="Disordered" evidence="5">
    <location>
        <begin position="367"/>
        <end position="397"/>
    </location>
</feature>
<dbReference type="GO" id="GO:0003677">
    <property type="term" value="F:DNA binding"/>
    <property type="evidence" value="ECO:0007669"/>
    <property type="project" value="UniProtKB-UniRule"/>
</dbReference>
<proteinExistence type="predicted"/>
<dbReference type="EMBL" id="MCGT01000018">
    <property type="protein sequence ID" value="ORX52313.1"/>
    <property type="molecule type" value="Genomic_DNA"/>
</dbReference>
<keyword evidence="3 4" id="KW-0539">Nucleus</keyword>
<keyword evidence="8" id="KW-1185">Reference proteome</keyword>
<name>A0A1X2GEY3_9FUNG</name>
<dbReference type="AlphaFoldDB" id="A0A1X2GEY3"/>
<reference evidence="7 8" key="1">
    <citation type="submission" date="2016-07" db="EMBL/GenBank/DDBJ databases">
        <title>Pervasive Adenine N6-methylation of Active Genes in Fungi.</title>
        <authorList>
            <consortium name="DOE Joint Genome Institute"/>
            <person name="Mondo S.J."/>
            <person name="Dannebaum R.O."/>
            <person name="Kuo R.C."/>
            <person name="Labutti K."/>
            <person name="Haridas S."/>
            <person name="Kuo A."/>
            <person name="Salamov A."/>
            <person name="Ahrendt S.R."/>
            <person name="Lipzen A."/>
            <person name="Sullivan W."/>
            <person name="Andreopoulos W.B."/>
            <person name="Clum A."/>
            <person name="Lindquist E."/>
            <person name="Daum C."/>
            <person name="Ramamoorthy G.K."/>
            <person name="Gryganskyi A."/>
            <person name="Culley D."/>
            <person name="Magnuson J.K."/>
            <person name="James T.Y."/>
            <person name="O'Malley M.A."/>
            <person name="Stajich J.E."/>
            <person name="Spatafora J.W."/>
            <person name="Visel A."/>
            <person name="Grigoriev I.V."/>
        </authorList>
    </citation>
    <scope>NUCLEOTIDE SEQUENCE [LARGE SCALE GENOMIC DNA]</scope>
    <source>
        <strain evidence="7 8">NRRL 3301</strain>
    </source>
</reference>
<evidence type="ECO:0000256" key="2">
    <source>
        <dbReference type="ARBA" id="ARBA00023125"/>
    </source>
</evidence>
<organism evidence="7 8">
    <name type="scientific">Hesseltinella vesiculosa</name>
    <dbReference type="NCBI Taxonomy" id="101127"/>
    <lineage>
        <taxon>Eukaryota</taxon>
        <taxon>Fungi</taxon>
        <taxon>Fungi incertae sedis</taxon>
        <taxon>Mucoromycota</taxon>
        <taxon>Mucoromycotina</taxon>
        <taxon>Mucoromycetes</taxon>
        <taxon>Mucorales</taxon>
        <taxon>Cunninghamellaceae</taxon>
        <taxon>Hesseltinella</taxon>
    </lineage>
</organism>
<feature type="region of interest" description="Disordered" evidence="5">
    <location>
        <begin position="415"/>
        <end position="452"/>
    </location>
</feature>
<dbReference type="SUPFAM" id="SSF47095">
    <property type="entry name" value="HMG-box"/>
    <property type="match status" value="2"/>
</dbReference>
<gene>
    <name evidence="7" type="ORF">DM01DRAFT_1059909</name>
</gene>
<feature type="DNA-binding region" description="HMG box" evidence="4">
    <location>
        <begin position="301"/>
        <end position="369"/>
    </location>
</feature>
<evidence type="ECO:0000313" key="7">
    <source>
        <dbReference type="EMBL" id="ORX52313.1"/>
    </source>
</evidence>
<protein>
    <submittedName>
        <fullName evidence="7">HMG-box</fullName>
    </submittedName>
</protein>
<feature type="compositionally biased region" description="Low complexity" evidence="5">
    <location>
        <begin position="1"/>
        <end position="16"/>
    </location>
</feature>
<feature type="compositionally biased region" description="Basic and acidic residues" evidence="5">
    <location>
        <begin position="417"/>
        <end position="430"/>
    </location>
</feature>
<comment type="caution">
    <text evidence="7">The sequence shown here is derived from an EMBL/GenBank/DDBJ whole genome shotgun (WGS) entry which is preliminary data.</text>
</comment>
<feature type="region of interest" description="Disordered" evidence="5">
    <location>
        <begin position="206"/>
        <end position="306"/>
    </location>
</feature>
<dbReference type="STRING" id="101127.A0A1X2GEY3"/>
<evidence type="ECO:0000313" key="8">
    <source>
        <dbReference type="Proteomes" id="UP000242146"/>
    </source>
</evidence>
<dbReference type="InterPro" id="IPR009071">
    <property type="entry name" value="HMG_box_dom"/>
</dbReference>
<feature type="DNA-binding region" description="HMG box" evidence="4">
    <location>
        <begin position="134"/>
        <end position="202"/>
    </location>
</feature>
<feature type="compositionally biased region" description="Basic and acidic residues" evidence="5">
    <location>
        <begin position="367"/>
        <end position="379"/>
    </location>
</feature>
<accession>A0A1X2GEY3</accession>
<feature type="region of interest" description="Disordered" evidence="5">
    <location>
        <begin position="485"/>
        <end position="511"/>
    </location>
</feature>
<dbReference type="SMART" id="SM00398">
    <property type="entry name" value="HMG"/>
    <property type="match status" value="2"/>
</dbReference>
<dbReference type="CDD" id="cd01389">
    <property type="entry name" value="HMG-box_ROX1-like"/>
    <property type="match status" value="1"/>
</dbReference>
<feature type="compositionally biased region" description="Basic residues" evidence="5">
    <location>
        <begin position="289"/>
        <end position="302"/>
    </location>
</feature>
<evidence type="ECO:0000256" key="3">
    <source>
        <dbReference type="ARBA" id="ARBA00023242"/>
    </source>
</evidence>
<dbReference type="OrthoDB" id="1919336at2759"/>
<evidence type="ECO:0000256" key="4">
    <source>
        <dbReference type="PROSITE-ProRule" id="PRU00267"/>
    </source>
</evidence>
<dbReference type="PROSITE" id="PS50118">
    <property type="entry name" value="HMG_BOX_2"/>
    <property type="match status" value="2"/>
</dbReference>
<feature type="domain" description="HMG box" evidence="6">
    <location>
        <begin position="134"/>
        <end position="202"/>
    </location>
</feature>
<dbReference type="PANTHER" id="PTHR48112:SF32">
    <property type="entry name" value="HIGH MOBILITY GROUP PROTEIN B3"/>
    <property type="match status" value="1"/>
</dbReference>
<keyword evidence="2 4" id="KW-0238">DNA-binding</keyword>
<feature type="region of interest" description="Disordered" evidence="5">
    <location>
        <begin position="117"/>
        <end position="138"/>
    </location>
</feature>
<evidence type="ECO:0000259" key="6">
    <source>
        <dbReference type="PROSITE" id="PS50118"/>
    </source>
</evidence>
<dbReference type="GO" id="GO:0005634">
    <property type="term" value="C:nucleus"/>
    <property type="evidence" value="ECO:0007669"/>
    <property type="project" value="UniProtKB-SubCell"/>
</dbReference>
<dbReference type="PANTHER" id="PTHR48112">
    <property type="entry name" value="HIGH MOBILITY GROUP PROTEIN DSP1"/>
    <property type="match status" value="1"/>
</dbReference>
<dbReference type="InterPro" id="IPR050342">
    <property type="entry name" value="HMGB"/>
</dbReference>
<feature type="compositionally biased region" description="Basic and acidic residues" evidence="5">
    <location>
        <begin position="260"/>
        <end position="271"/>
    </location>
</feature>
<dbReference type="Proteomes" id="UP000242146">
    <property type="component" value="Unassembled WGS sequence"/>
</dbReference>
<dbReference type="Pfam" id="PF00505">
    <property type="entry name" value="HMG_box"/>
    <property type="match status" value="2"/>
</dbReference>
<sequence>MPSTHSSSSSSLPSYTSKHHAPAMTIAASDDDNDDNQPPNTTFRPAQDLIQIHKPLSQPHLDPAHQRALTEPHRSSNSPPHLDPVSHFDSYHQPPSSSSSSSSILNVASYSGAAEATALEQAVASTTSKPETRLKRPPNAYLLFNKELRPKLLEEHESLSVASISKMISDQWKSLPPDEKNRYIQMAAQLKDELLKKHPDYVYTRRSRAELERVGYKSKSLKRQQNPPVTQHDHTAPEHALQLDPSIAYPSNRPFPYNHTDTHLSADKHDPTPPMPSAKKERRVPDPRGRKKKKHKNPHGPKHPMSGFLFFASHTRPEVVRDYPKYNVGMVSKVIARMWNDMSDPEKQPWVEKAIKDKARYAREMEEYNRAKQSPRDVDNSSQEYTPASSSTMTTDAATIAKASDRTRLRAMILENASHDDDDRRSHDHYYSPTSRIHSVLSHPRPNSPTEVDDDTIAAVAQMVNPKHHHIGIHQPRHDHQNHLVAPLSSSSSSTSSLQGDSPPPITALHYPQHDHESLFHRFHGPATPPSPSIEHPL</sequence>
<feature type="domain" description="HMG box" evidence="6">
    <location>
        <begin position="301"/>
        <end position="369"/>
    </location>
</feature>
<evidence type="ECO:0000256" key="5">
    <source>
        <dbReference type="SAM" id="MobiDB-lite"/>
    </source>
</evidence>
<feature type="compositionally biased region" description="Low complexity" evidence="5">
    <location>
        <begin position="386"/>
        <end position="397"/>
    </location>
</feature>
<dbReference type="InterPro" id="IPR036910">
    <property type="entry name" value="HMG_box_dom_sf"/>
</dbReference>